<dbReference type="KEGG" id="abp:AGABI1DRAFT134779"/>
<accession>K5WDV3</accession>
<proteinExistence type="predicted"/>
<protein>
    <submittedName>
        <fullName evidence="1">Uncharacterized protein</fullName>
    </submittedName>
</protein>
<name>K5WDV3_AGABU</name>
<dbReference type="Proteomes" id="UP000008493">
    <property type="component" value="Unassembled WGS sequence"/>
</dbReference>
<evidence type="ECO:0000313" key="1">
    <source>
        <dbReference type="EMBL" id="EKM73436.1"/>
    </source>
</evidence>
<gene>
    <name evidence="1" type="ORF">AGABI1DRAFT_134779</name>
</gene>
<dbReference type="HOGENOM" id="CLU_1997888_0_0_1"/>
<dbReference type="OrthoDB" id="2634326at2759"/>
<dbReference type="AlphaFoldDB" id="K5WDV3"/>
<dbReference type="EMBL" id="JH972733">
    <property type="protein sequence ID" value="EKM73436.1"/>
    <property type="molecule type" value="Genomic_DNA"/>
</dbReference>
<keyword evidence="2" id="KW-1185">Reference proteome</keyword>
<dbReference type="RefSeq" id="XP_007335925.1">
    <property type="nucleotide sequence ID" value="XM_007335863.1"/>
</dbReference>
<reference evidence="2" key="1">
    <citation type="journal article" date="2012" name="Proc. Natl. Acad. Sci. U.S.A.">
        <title>Genome sequence of the button mushroom Agaricus bisporus reveals mechanisms governing adaptation to a humic-rich ecological niche.</title>
        <authorList>
            <person name="Morin E."/>
            <person name="Kohler A."/>
            <person name="Baker A.R."/>
            <person name="Foulongne-Oriol M."/>
            <person name="Lombard V."/>
            <person name="Nagy L.G."/>
            <person name="Ohm R.A."/>
            <person name="Patyshakuliyeva A."/>
            <person name="Brun A."/>
            <person name="Aerts A.L."/>
            <person name="Bailey A.M."/>
            <person name="Billette C."/>
            <person name="Coutinho P.M."/>
            <person name="Deakin G."/>
            <person name="Doddapaneni H."/>
            <person name="Floudas D."/>
            <person name="Grimwood J."/>
            <person name="Hilden K."/>
            <person name="Kuees U."/>
            <person name="LaButti K.M."/>
            <person name="Lapidus A."/>
            <person name="Lindquist E.A."/>
            <person name="Lucas S.M."/>
            <person name="Murat C."/>
            <person name="Riley R.W."/>
            <person name="Salamov A.A."/>
            <person name="Schmutz J."/>
            <person name="Subramanian V."/>
            <person name="Woesten H.A.B."/>
            <person name="Xu J."/>
            <person name="Eastwood D.C."/>
            <person name="Foster G.D."/>
            <person name="Sonnenberg A.S."/>
            <person name="Cullen D."/>
            <person name="de Vries R.P."/>
            <person name="Lundell T."/>
            <person name="Hibbett D.S."/>
            <person name="Henrissat B."/>
            <person name="Burton K.S."/>
            <person name="Kerrigan R.W."/>
            <person name="Challen M.P."/>
            <person name="Grigoriev I.V."/>
            <person name="Martin F."/>
        </authorList>
    </citation>
    <scope>NUCLEOTIDE SEQUENCE [LARGE SCALE GENOMIC DNA]</scope>
    <source>
        <strain evidence="2">JB137-S8 / ATCC MYA-4627 / FGSC 10392</strain>
    </source>
</reference>
<dbReference type="GeneID" id="18828365"/>
<dbReference type="InParanoid" id="K5WDV3"/>
<sequence>MPTRARDGAGNLIFTSFCRQNDTRIEVTDARLIGELKSTYISTCVKGVDALTCKSDKLVISTPNADYLPQVNLGKQVISICDNGRWGAEDWSQWPQWHFDGQEHFAYILRKPKPSNLLAHPVTTLERILRLQRRQRLEGE</sequence>
<evidence type="ECO:0000313" key="2">
    <source>
        <dbReference type="Proteomes" id="UP000008493"/>
    </source>
</evidence>
<organism evidence="1 2">
    <name type="scientific">Agaricus bisporus var. burnettii (strain JB137-S8 / ATCC MYA-4627 / FGSC 10392)</name>
    <name type="common">White button mushroom</name>
    <dbReference type="NCBI Taxonomy" id="597362"/>
    <lineage>
        <taxon>Eukaryota</taxon>
        <taxon>Fungi</taxon>
        <taxon>Dikarya</taxon>
        <taxon>Basidiomycota</taxon>
        <taxon>Agaricomycotina</taxon>
        <taxon>Agaricomycetes</taxon>
        <taxon>Agaricomycetidae</taxon>
        <taxon>Agaricales</taxon>
        <taxon>Agaricineae</taxon>
        <taxon>Agaricaceae</taxon>
        <taxon>Agaricus</taxon>
    </lineage>
</organism>